<dbReference type="AlphaFoldDB" id="A0A1H3FQW8"/>
<protein>
    <submittedName>
        <fullName evidence="5">MoxR-like ATPase</fullName>
    </submittedName>
</protein>
<feature type="domain" description="AAA+ ATPase" evidence="4">
    <location>
        <begin position="35"/>
        <end position="176"/>
    </location>
</feature>
<dbReference type="STRING" id="660517.SAMN04487946_10492"/>
<dbReference type="InterPro" id="IPR050764">
    <property type="entry name" value="CbbQ/NirQ/NorQ/GpvN"/>
</dbReference>
<dbReference type="SMART" id="SM00382">
    <property type="entry name" value="AAA"/>
    <property type="match status" value="1"/>
</dbReference>
<dbReference type="Proteomes" id="UP000199170">
    <property type="component" value="Unassembled WGS sequence"/>
</dbReference>
<dbReference type="PIRSF" id="PIRSF002849">
    <property type="entry name" value="AAA_ATPase_chaperone_MoxR_prd"/>
    <property type="match status" value="1"/>
</dbReference>
<dbReference type="FunFam" id="3.40.50.300:FF:000640">
    <property type="entry name" value="MoxR family ATPase"/>
    <property type="match status" value="1"/>
</dbReference>
<evidence type="ECO:0000259" key="4">
    <source>
        <dbReference type="SMART" id="SM00382"/>
    </source>
</evidence>
<dbReference type="GO" id="GO:0005524">
    <property type="term" value="F:ATP binding"/>
    <property type="evidence" value="ECO:0007669"/>
    <property type="project" value="UniProtKB-KW"/>
</dbReference>
<dbReference type="Gene3D" id="1.10.8.80">
    <property type="entry name" value="Magnesium chelatase subunit I, C-Terminal domain"/>
    <property type="match status" value="1"/>
</dbReference>
<organism evidence="5 6">
    <name type="scientific">Halobellus clavatus</name>
    <dbReference type="NCBI Taxonomy" id="660517"/>
    <lineage>
        <taxon>Archaea</taxon>
        <taxon>Methanobacteriati</taxon>
        <taxon>Methanobacteriota</taxon>
        <taxon>Stenosarchaea group</taxon>
        <taxon>Halobacteria</taxon>
        <taxon>Halobacteriales</taxon>
        <taxon>Haloferacaceae</taxon>
        <taxon>Halobellus</taxon>
    </lineage>
</organism>
<dbReference type="Pfam" id="PF07726">
    <property type="entry name" value="AAA_3"/>
    <property type="match status" value="1"/>
</dbReference>
<sequence>MTDPARLYDELQSEASKLLIGQDTALKHLTISLLTRGHVLLEGVPGVAKTTLAEAFARVTGLNARRIQMTPDLLPADVTGTKVYRENTGTFELERGPVFANVVIADEINRATPKTQSALLEAMQERQVTIEGETLELPLPFILIATQNPIEMEGTFGLPEAQRDRFQLKINLGIPKRSGEAEILDRFNSAPNLGPQDLEQVVSQGEIHAAQEIVSDVHLADAVRDYILDIVDQSRTMPEVSHGVSPRGGLQLLRAAKANAAIEGRAYTIPDDVKSLAVPALAHRLVLSTDAEIGEVEPETIIEEILETTTPTSPDASPAKSTAVGDGGKIDETDDQVSASDPSDTDPESRSASSDSASDADSDSE</sequence>
<feature type="region of interest" description="Disordered" evidence="3">
    <location>
        <begin position="307"/>
        <end position="365"/>
    </location>
</feature>
<evidence type="ECO:0000256" key="2">
    <source>
        <dbReference type="ARBA" id="ARBA00022840"/>
    </source>
</evidence>
<dbReference type="PANTHER" id="PTHR42759">
    <property type="entry name" value="MOXR FAMILY PROTEIN"/>
    <property type="match status" value="1"/>
</dbReference>
<dbReference type="CDD" id="cd00009">
    <property type="entry name" value="AAA"/>
    <property type="match status" value="1"/>
</dbReference>
<feature type="compositionally biased region" description="Low complexity" evidence="3">
    <location>
        <begin position="307"/>
        <end position="323"/>
    </location>
</feature>
<keyword evidence="1" id="KW-0547">Nucleotide-binding</keyword>
<evidence type="ECO:0000313" key="6">
    <source>
        <dbReference type="Proteomes" id="UP000199170"/>
    </source>
</evidence>
<dbReference type="GO" id="GO:0016887">
    <property type="term" value="F:ATP hydrolysis activity"/>
    <property type="evidence" value="ECO:0007669"/>
    <property type="project" value="InterPro"/>
</dbReference>
<dbReference type="PANTHER" id="PTHR42759:SF1">
    <property type="entry name" value="MAGNESIUM-CHELATASE SUBUNIT CHLD"/>
    <property type="match status" value="1"/>
</dbReference>
<dbReference type="Gene3D" id="3.40.50.300">
    <property type="entry name" value="P-loop containing nucleotide triphosphate hydrolases"/>
    <property type="match status" value="1"/>
</dbReference>
<gene>
    <name evidence="5" type="ORF">SAMN04487946_10492</name>
</gene>
<keyword evidence="6" id="KW-1185">Reference proteome</keyword>
<name>A0A1H3FQW8_9EURY</name>
<proteinExistence type="predicted"/>
<evidence type="ECO:0000256" key="3">
    <source>
        <dbReference type="SAM" id="MobiDB-lite"/>
    </source>
</evidence>
<dbReference type="Pfam" id="PF17863">
    <property type="entry name" value="AAA_lid_2"/>
    <property type="match status" value="1"/>
</dbReference>
<dbReference type="OrthoDB" id="24581at2157"/>
<dbReference type="InterPro" id="IPR027417">
    <property type="entry name" value="P-loop_NTPase"/>
</dbReference>
<dbReference type="EMBL" id="FNPB01000004">
    <property type="protein sequence ID" value="SDX92788.1"/>
    <property type="molecule type" value="Genomic_DNA"/>
</dbReference>
<reference evidence="6" key="1">
    <citation type="submission" date="2016-10" db="EMBL/GenBank/DDBJ databases">
        <authorList>
            <person name="Varghese N."/>
            <person name="Submissions S."/>
        </authorList>
    </citation>
    <scope>NUCLEOTIDE SEQUENCE [LARGE SCALE GENOMIC DNA]</scope>
    <source>
        <strain evidence="6">CGMCC 1.10118</strain>
    </source>
</reference>
<dbReference type="InterPro" id="IPR011703">
    <property type="entry name" value="ATPase_AAA-3"/>
</dbReference>
<dbReference type="RefSeq" id="WP_089766674.1">
    <property type="nucleotide sequence ID" value="NZ_FNPB01000004.1"/>
</dbReference>
<dbReference type="InterPro" id="IPR003593">
    <property type="entry name" value="AAA+_ATPase"/>
</dbReference>
<accession>A0A1H3FQW8</accession>
<evidence type="ECO:0000313" key="5">
    <source>
        <dbReference type="EMBL" id="SDX92788.1"/>
    </source>
</evidence>
<evidence type="ECO:0000256" key="1">
    <source>
        <dbReference type="ARBA" id="ARBA00022741"/>
    </source>
</evidence>
<dbReference type="InterPro" id="IPR041628">
    <property type="entry name" value="ChlI/MoxR_AAA_lid"/>
</dbReference>
<dbReference type="SUPFAM" id="SSF52540">
    <property type="entry name" value="P-loop containing nucleoside triphosphate hydrolases"/>
    <property type="match status" value="1"/>
</dbReference>
<keyword evidence="2" id="KW-0067">ATP-binding</keyword>